<keyword evidence="1" id="KW-0812">Transmembrane</keyword>
<organism evidence="2 3">
    <name type="scientific">Permianibacter aggregans</name>
    <dbReference type="NCBI Taxonomy" id="1510150"/>
    <lineage>
        <taxon>Bacteria</taxon>
        <taxon>Pseudomonadati</taxon>
        <taxon>Pseudomonadota</taxon>
        <taxon>Gammaproteobacteria</taxon>
        <taxon>Pseudomonadales</taxon>
        <taxon>Pseudomonadaceae</taxon>
        <taxon>Permianibacter</taxon>
    </lineage>
</organism>
<keyword evidence="1" id="KW-0472">Membrane</keyword>
<dbReference type="RefSeq" id="WP_133592266.1">
    <property type="nucleotide sequence ID" value="NZ_CP037953.1"/>
</dbReference>
<evidence type="ECO:0000256" key="1">
    <source>
        <dbReference type="SAM" id="Phobius"/>
    </source>
</evidence>
<evidence type="ECO:0000313" key="2">
    <source>
        <dbReference type="EMBL" id="TDQ45917.1"/>
    </source>
</evidence>
<dbReference type="AlphaFoldDB" id="A0A4V3D705"/>
<proteinExistence type="predicted"/>
<keyword evidence="1" id="KW-1133">Transmembrane helix</keyword>
<accession>A0A4V3D705</accession>
<dbReference type="EMBL" id="SNYM01000016">
    <property type="protein sequence ID" value="TDQ45917.1"/>
    <property type="molecule type" value="Genomic_DNA"/>
</dbReference>
<evidence type="ECO:0000313" key="3">
    <source>
        <dbReference type="Proteomes" id="UP000295375"/>
    </source>
</evidence>
<reference evidence="2 3" key="1">
    <citation type="submission" date="2019-03" db="EMBL/GenBank/DDBJ databases">
        <title>Genomic Encyclopedia of Type Strains, Phase IV (KMG-IV): sequencing the most valuable type-strain genomes for metagenomic binning, comparative biology and taxonomic classification.</title>
        <authorList>
            <person name="Goeker M."/>
        </authorList>
    </citation>
    <scope>NUCLEOTIDE SEQUENCE [LARGE SCALE GENOMIC DNA]</scope>
    <source>
        <strain evidence="2 3">DSM 103792</strain>
    </source>
</reference>
<gene>
    <name evidence="2" type="ORF">EV696_11620</name>
</gene>
<protein>
    <submittedName>
        <fullName evidence="2">Uncharacterized protein</fullName>
    </submittedName>
</protein>
<dbReference type="Proteomes" id="UP000295375">
    <property type="component" value="Unassembled WGS sequence"/>
</dbReference>
<sequence>MAIKALLPWALIGSLFWFFYKLCLWAKKKRTGALALGALAQATLPDPRVQQTIQIVNERETVKKNQEGNAAPPEGSS</sequence>
<comment type="caution">
    <text evidence="2">The sequence shown here is derived from an EMBL/GenBank/DDBJ whole genome shotgun (WGS) entry which is preliminary data.</text>
</comment>
<name>A0A4V3D705_9GAMM</name>
<keyword evidence="3" id="KW-1185">Reference proteome</keyword>
<feature type="transmembrane region" description="Helical" evidence="1">
    <location>
        <begin position="6"/>
        <end position="26"/>
    </location>
</feature>